<comment type="catalytic activity">
    <reaction evidence="8">
        <text>an [RNA] containing cytidine + H2O = an [RNA]-3'-cytidine-3'-phosphate + a 5'-hydroxy-ribonucleotide-3'-[RNA].</text>
        <dbReference type="EC" id="4.6.1.18"/>
    </reaction>
</comment>
<name>W0UVD7_CAVPO</name>
<keyword evidence="6" id="KW-0456">Lyase</keyword>
<organism evidence="11">
    <name type="scientific">Cavia porcellus</name>
    <name type="common">Guinea pig</name>
    <dbReference type="NCBI Taxonomy" id="10141"/>
    <lineage>
        <taxon>Eukaryota</taxon>
        <taxon>Metazoa</taxon>
        <taxon>Chordata</taxon>
        <taxon>Craniata</taxon>
        <taxon>Vertebrata</taxon>
        <taxon>Euteleostomi</taxon>
        <taxon>Mammalia</taxon>
        <taxon>Eutheria</taxon>
        <taxon>Euarchontoglires</taxon>
        <taxon>Glires</taxon>
        <taxon>Rodentia</taxon>
        <taxon>Hystricomorpha</taxon>
        <taxon>Caviidae</taxon>
        <taxon>Cavia</taxon>
    </lineage>
</organism>
<dbReference type="EC" id="4.6.1.18" evidence="2"/>
<dbReference type="SUPFAM" id="SSF54076">
    <property type="entry name" value="RNase A-like"/>
    <property type="match status" value="1"/>
</dbReference>
<dbReference type="GO" id="GO:0003676">
    <property type="term" value="F:nucleic acid binding"/>
    <property type="evidence" value="ECO:0007669"/>
    <property type="project" value="InterPro"/>
</dbReference>
<protein>
    <recommendedName>
        <fullName evidence="2">pancreatic ribonuclease</fullName>
        <ecNumber evidence="2">4.6.1.18</ecNumber>
    </recommendedName>
</protein>
<dbReference type="SMART" id="SM00092">
    <property type="entry name" value="RNAse_Pc"/>
    <property type="match status" value="1"/>
</dbReference>
<feature type="chain" id="PRO_5014109444" description="pancreatic ribonuclease" evidence="9">
    <location>
        <begin position="29"/>
        <end position="156"/>
    </location>
</feature>
<dbReference type="EMBL" id="HG328978">
    <property type="protein sequence ID" value="CDG32054.1"/>
    <property type="molecule type" value="Genomic_DNA"/>
</dbReference>
<evidence type="ECO:0000256" key="3">
    <source>
        <dbReference type="ARBA" id="ARBA00022722"/>
    </source>
</evidence>
<evidence type="ECO:0000256" key="5">
    <source>
        <dbReference type="ARBA" id="ARBA00022801"/>
    </source>
</evidence>
<dbReference type="GO" id="GO:0016787">
    <property type="term" value="F:hydrolase activity"/>
    <property type="evidence" value="ECO:0007669"/>
    <property type="project" value="UniProtKB-KW"/>
</dbReference>
<dbReference type="FunFam" id="3.10.130.10:FF:000001">
    <property type="entry name" value="Ribonuclease pancreatic"/>
    <property type="match status" value="1"/>
</dbReference>
<evidence type="ECO:0000256" key="2">
    <source>
        <dbReference type="ARBA" id="ARBA00012569"/>
    </source>
</evidence>
<dbReference type="KEGG" id="cpoc:100714967"/>
<keyword evidence="4" id="KW-0255">Endonuclease</keyword>
<evidence type="ECO:0000256" key="7">
    <source>
        <dbReference type="ARBA" id="ARBA00034016"/>
    </source>
</evidence>
<dbReference type="EMBL" id="AAKN02019191">
    <property type="status" value="NOT_ANNOTATED_CDS"/>
    <property type="molecule type" value="Genomic_DNA"/>
</dbReference>
<dbReference type="PANTHER" id="PTHR11437:SF31">
    <property type="entry name" value="RIBONUCLEASE 7"/>
    <property type="match status" value="1"/>
</dbReference>
<dbReference type="GO" id="GO:0045087">
    <property type="term" value="P:innate immune response"/>
    <property type="evidence" value="ECO:0007669"/>
    <property type="project" value="TreeGrafter"/>
</dbReference>
<reference evidence="11" key="4">
    <citation type="journal article" date="2019" name="Gene Rep">
        <title>Eutherian third-party data gene collections.</title>
        <authorList>
            <person name="Premzl M."/>
        </authorList>
    </citation>
    <scope>NUCLEOTIDE SEQUENCE</scope>
</reference>
<gene>
    <name evidence="11" type="primary">RAE1</name>
    <name evidence="12" type="synonym">Rnase7</name>
</gene>
<dbReference type="GO" id="GO:0050832">
    <property type="term" value="P:defense response to fungus"/>
    <property type="evidence" value="ECO:0007669"/>
    <property type="project" value="TreeGrafter"/>
</dbReference>
<dbReference type="OMA" id="MTPSQWF"/>
<keyword evidence="3" id="KW-0540">Nuclease</keyword>
<dbReference type="Proteomes" id="UP000005447">
    <property type="component" value="Unassembled WGS sequence"/>
</dbReference>
<dbReference type="GeneID" id="100714967"/>
<dbReference type="Bgee" id="ENSCPOG00000034881">
    <property type="expression patterns" value="Expressed in zone of skin and 1 other cell type or tissue"/>
</dbReference>
<dbReference type="Ensembl" id="ENSCPOT00000044780.1">
    <property type="protein sequence ID" value="ENSCPOP00000023128.1"/>
    <property type="gene ID" value="ENSCPOG00000034881.1"/>
</dbReference>
<dbReference type="Pfam" id="PF00074">
    <property type="entry name" value="RnaseA"/>
    <property type="match status" value="1"/>
</dbReference>
<dbReference type="Gene3D" id="3.10.130.10">
    <property type="entry name" value="Ribonuclease A-like domain"/>
    <property type="match status" value="1"/>
</dbReference>
<dbReference type="GO" id="GO:0050829">
    <property type="term" value="P:defense response to Gram-negative bacterium"/>
    <property type="evidence" value="ECO:0007669"/>
    <property type="project" value="TreeGrafter"/>
</dbReference>
<comment type="similarity">
    <text evidence="1">Belongs to the pancreatic ribonuclease family.</text>
</comment>
<keyword evidence="9" id="KW-0732">Signal</keyword>
<dbReference type="VEuPathDB" id="HostDB:ENSCPOG00000034881"/>
<keyword evidence="5" id="KW-0378">Hydrolase</keyword>
<accession>W0UVD7</accession>
<dbReference type="RefSeq" id="XP_013012793.1">
    <property type="nucleotide sequence ID" value="XM_013157339.1"/>
</dbReference>
<keyword evidence="13" id="KW-1185">Reference proteome</keyword>
<dbReference type="AlphaFoldDB" id="W0UVD7"/>
<sequence>MTQARARCCSLLLLLLLGLWAAELPVSAKPKSMTSAQWFETQHVQPNPQACSSAMGHINTYTKSCKRLNDFLHTSLFNVAATCQTPSKTCKNGGKNCHQSPKPVSLTTCKLASGKYPNCHYQEKHRNARYVVACERPQKKDSGKFRLVPVHLDEVI</sequence>
<proteinExistence type="inferred from homology"/>
<dbReference type="GO" id="GO:0004522">
    <property type="term" value="F:ribonuclease A activity"/>
    <property type="evidence" value="ECO:0007669"/>
    <property type="project" value="UniProtKB-EC"/>
</dbReference>
<reference evidence="11" key="3">
    <citation type="journal article" date="2016" name="Data Brief">
        <title>Curated eutherian third party data gene data sets.</title>
        <authorList>
            <person name="Premzl M."/>
        </authorList>
    </citation>
    <scope>NUCLEOTIDE SEQUENCE</scope>
</reference>
<evidence type="ECO:0000256" key="1">
    <source>
        <dbReference type="ARBA" id="ARBA00005600"/>
    </source>
</evidence>
<evidence type="ECO:0000256" key="9">
    <source>
        <dbReference type="SAM" id="SignalP"/>
    </source>
</evidence>
<dbReference type="InterPro" id="IPR001427">
    <property type="entry name" value="RNaseA"/>
</dbReference>
<evidence type="ECO:0000313" key="11">
    <source>
        <dbReference type="EMBL" id="CDG32054.1"/>
    </source>
</evidence>
<dbReference type="InterPro" id="IPR023412">
    <property type="entry name" value="RNaseA_domain"/>
</dbReference>
<evidence type="ECO:0000313" key="13">
    <source>
        <dbReference type="Proteomes" id="UP000005447"/>
    </source>
</evidence>
<comment type="catalytic activity">
    <reaction evidence="7">
        <text>an [RNA] containing uridine + H2O = an [RNA]-3'-uridine-3'-phosphate + a 5'-hydroxy-ribonucleotide-3'-[RNA].</text>
        <dbReference type="EC" id="4.6.1.18"/>
    </reaction>
</comment>
<dbReference type="PRINTS" id="PR00794">
    <property type="entry name" value="RIBONUCLEASE"/>
</dbReference>
<dbReference type="STRING" id="10141.ENSCPOP00000023128"/>
<dbReference type="GO" id="GO:0005615">
    <property type="term" value="C:extracellular space"/>
    <property type="evidence" value="ECO:0007669"/>
    <property type="project" value="TreeGrafter"/>
</dbReference>
<dbReference type="CTD" id="84659"/>
<reference evidence="13" key="1">
    <citation type="journal article" date="2011" name="Nature">
        <title>A high-resolution map of human evolutionary constraint using 29 mammals.</title>
        <authorList>
            <person name="Lindblad-Toh K."/>
            <person name="Garber M."/>
            <person name="Zuk O."/>
            <person name="Lin M.F."/>
            <person name="Parker B.J."/>
            <person name="Washietl S."/>
            <person name="Kheradpour P."/>
            <person name="Ernst J."/>
            <person name="Jordan G."/>
            <person name="Mauceli E."/>
            <person name="Ward L.D."/>
            <person name="Lowe C.B."/>
            <person name="Holloway A.K."/>
            <person name="Clamp M."/>
            <person name="Gnerre S."/>
            <person name="Alfoldi J."/>
            <person name="Beal K."/>
            <person name="Chang J."/>
            <person name="Clawson H."/>
            <person name="Cuff J."/>
            <person name="Di Palma F."/>
            <person name="Fitzgerald S."/>
            <person name="Flicek P."/>
            <person name="Guttman M."/>
            <person name="Hubisz M.J."/>
            <person name="Jaffe D.B."/>
            <person name="Jungreis I."/>
            <person name="Kent W.J."/>
            <person name="Kostka D."/>
            <person name="Lara M."/>
            <person name="Martins A.L."/>
            <person name="Massingham T."/>
            <person name="Moltke I."/>
            <person name="Raney B.J."/>
            <person name="Rasmussen M.D."/>
            <person name="Robinson J."/>
            <person name="Stark A."/>
            <person name="Vilella A.J."/>
            <person name="Wen J."/>
            <person name="Xie X."/>
            <person name="Zody M.C."/>
            <person name="Baldwin J."/>
            <person name="Bloom T."/>
            <person name="Chin C.W."/>
            <person name="Heiman D."/>
            <person name="Nicol R."/>
            <person name="Nusbaum C."/>
            <person name="Young S."/>
            <person name="Wilkinson J."/>
            <person name="Worley K.C."/>
            <person name="Kovar C.L."/>
            <person name="Muzny D.M."/>
            <person name="Gibbs R.A."/>
            <person name="Cree A."/>
            <person name="Dihn H.H."/>
            <person name="Fowler G."/>
            <person name="Jhangiani S."/>
            <person name="Joshi V."/>
            <person name="Lee S."/>
            <person name="Lewis L.R."/>
            <person name="Nazareth L.V."/>
            <person name="Okwuonu G."/>
            <person name="Santibanez J."/>
            <person name="Warren W.C."/>
            <person name="Mardis E.R."/>
            <person name="Weinstock G.M."/>
            <person name="Wilson R.K."/>
            <person name="Delehaunty K."/>
            <person name="Dooling D."/>
            <person name="Fronik C."/>
            <person name="Fulton L."/>
            <person name="Fulton B."/>
            <person name="Graves T."/>
            <person name="Minx P."/>
            <person name="Sodergren E."/>
            <person name="Birney E."/>
            <person name="Margulies E.H."/>
            <person name="Herrero J."/>
            <person name="Green E.D."/>
            <person name="Haussler D."/>
            <person name="Siepel A."/>
            <person name="Goldman N."/>
            <person name="Pollard K.S."/>
            <person name="Pedersen J.S."/>
            <person name="Lander E.S."/>
            <person name="Kellis M."/>
        </authorList>
    </citation>
    <scope>NUCLEOTIDE SEQUENCE [LARGE SCALE GENOMIC DNA]</scope>
    <source>
        <strain evidence="13">2N</strain>
    </source>
</reference>
<feature type="signal peptide" evidence="9">
    <location>
        <begin position="1"/>
        <end position="28"/>
    </location>
</feature>
<evidence type="ECO:0000256" key="6">
    <source>
        <dbReference type="ARBA" id="ARBA00023239"/>
    </source>
</evidence>
<dbReference type="GeneTree" id="ENSGT00940000163695"/>
<evidence type="ECO:0000313" key="12">
    <source>
        <dbReference type="Ensembl" id="ENSCPOP00000023128.1"/>
    </source>
</evidence>
<evidence type="ECO:0000259" key="10">
    <source>
        <dbReference type="SMART" id="SM00092"/>
    </source>
</evidence>
<dbReference type="eggNOG" id="ENOG502TDZ3">
    <property type="taxonomic scope" value="Eukaryota"/>
</dbReference>
<reference evidence="11" key="2">
    <citation type="journal article" date="2014" name="Mol. Genet. Genomics">
        <title>Comparative genomic analysis of eutherian ribonuclease A genes.</title>
        <authorList>
            <person name="Premzl M."/>
        </authorList>
    </citation>
    <scope>NUCLEOTIDE SEQUENCE</scope>
</reference>
<reference evidence="12" key="5">
    <citation type="submission" date="2025-05" db="UniProtKB">
        <authorList>
            <consortium name="Ensembl"/>
        </authorList>
    </citation>
    <scope>IDENTIFICATION</scope>
    <source>
        <strain evidence="12">2N</strain>
    </source>
</reference>
<feature type="domain" description="Ribonuclease A-domain" evidence="10">
    <location>
        <begin position="32"/>
        <end position="156"/>
    </location>
</feature>
<dbReference type="GO" id="GO:0050830">
    <property type="term" value="P:defense response to Gram-positive bacterium"/>
    <property type="evidence" value="ECO:0007669"/>
    <property type="project" value="TreeGrafter"/>
</dbReference>
<dbReference type="OrthoDB" id="9450033at2759"/>
<dbReference type="InterPro" id="IPR036816">
    <property type="entry name" value="RNaseA-like_dom_sf"/>
</dbReference>
<dbReference type="CDD" id="cd06265">
    <property type="entry name" value="RNase_A_canonical"/>
    <property type="match status" value="1"/>
</dbReference>
<dbReference type="PANTHER" id="PTHR11437">
    <property type="entry name" value="RIBONUCLEASE"/>
    <property type="match status" value="1"/>
</dbReference>
<evidence type="ECO:0000256" key="8">
    <source>
        <dbReference type="ARBA" id="ARBA00034055"/>
    </source>
</evidence>
<evidence type="ECO:0000256" key="4">
    <source>
        <dbReference type="ARBA" id="ARBA00022759"/>
    </source>
</evidence>